<proteinExistence type="predicted"/>
<gene>
    <name evidence="2" type="ORF">GCM10023318_03170</name>
</gene>
<dbReference type="GO" id="GO:0004497">
    <property type="term" value="F:monooxygenase activity"/>
    <property type="evidence" value="ECO:0007669"/>
    <property type="project" value="UniProtKB-KW"/>
</dbReference>
<dbReference type="PANTHER" id="PTHR46865:SF2">
    <property type="entry name" value="MONOOXYGENASE"/>
    <property type="match status" value="1"/>
</dbReference>
<dbReference type="PRINTS" id="PR00420">
    <property type="entry name" value="RNGMNOXGNASE"/>
</dbReference>
<protein>
    <submittedName>
        <fullName evidence="2">FAD-dependent monooxygenase</fullName>
    </submittedName>
</protein>
<evidence type="ECO:0000313" key="3">
    <source>
        <dbReference type="Proteomes" id="UP001500603"/>
    </source>
</evidence>
<dbReference type="RefSeq" id="WP_345493162.1">
    <property type="nucleotide sequence ID" value="NZ_BAABJM010000001.1"/>
</dbReference>
<dbReference type="SUPFAM" id="SSF51905">
    <property type="entry name" value="FAD/NAD(P)-binding domain"/>
    <property type="match status" value="1"/>
</dbReference>
<keyword evidence="2" id="KW-0560">Oxidoreductase</keyword>
<accession>A0ABP9JRN2</accession>
<dbReference type="Proteomes" id="UP001500603">
    <property type="component" value="Unassembled WGS sequence"/>
</dbReference>
<keyword evidence="2" id="KW-0503">Monooxygenase</keyword>
<evidence type="ECO:0000259" key="1">
    <source>
        <dbReference type="Pfam" id="PF01494"/>
    </source>
</evidence>
<organism evidence="2 3">
    <name type="scientific">Nocardia callitridis</name>
    <dbReference type="NCBI Taxonomy" id="648753"/>
    <lineage>
        <taxon>Bacteria</taxon>
        <taxon>Bacillati</taxon>
        <taxon>Actinomycetota</taxon>
        <taxon>Actinomycetes</taxon>
        <taxon>Mycobacteriales</taxon>
        <taxon>Nocardiaceae</taxon>
        <taxon>Nocardia</taxon>
    </lineage>
</organism>
<comment type="caution">
    <text evidence="2">The sequence shown here is derived from an EMBL/GenBank/DDBJ whole genome shotgun (WGS) entry which is preliminary data.</text>
</comment>
<dbReference type="InterPro" id="IPR036188">
    <property type="entry name" value="FAD/NAD-bd_sf"/>
</dbReference>
<name>A0ABP9JRN2_9NOCA</name>
<dbReference type="Gene3D" id="3.30.9.10">
    <property type="entry name" value="D-Amino Acid Oxidase, subunit A, domain 2"/>
    <property type="match status" value="1"/>
</dbReference>
<feature type="domain" description="FAD-binding" evidence="1">
    <location>
        <begin position="5"/>
        <end position="316"/>
    </location>
</feature>
<dbReference type="EMBL" id="BAABJM010000001">
    <property type="protein sequence ID" value="GAA5042645.1"/>
    <property type="molecule type" value="Genomic_DNA"/>
</dbReference>
<dbReference type="InterPro" id="IPR002938">
    <property type="entry name" value="FAD-bd"/>
</dbReference>
<dbReference type="InterPro" id="IPR051704">
    <property type="entry name" value="FAD_aromatic-hydroxylase"/>
</dbReference>
<sequence>MPIRTVLISGASVAGPALAYWLRRYGYAVTVVERAPALRPGGQAIDFTGRTQFTVLERMGIRTDIEQRRTGTTDIRFVDDNGTRLAELTGEFTGGDVEILRGDLAKVMYDHTAATCEYRFGDSISALTETDDGVLVEFENGPERTFDLVFGADGIHSRVRKLAFGPEHEFVEHRGWYYCVAGANPWSAIAHGERERAIAYGYNTPGRLAVSGGSKAQQLYMFAAPELDYARDDQAALRRIVTDAYSDAGWEVPRMLRELAEFDDIYLDSLSRVTMRDGYTRGRVALVGDSAYGSTLNGFGTGFALVGAYVIAGELARAEGDHTVAFARYDAIMRGYTKIAGNSDAGRFLAPKTALGIRVRNWFLHSWAFRLMQKYAERAREDIELLDYPALVTGSHTS</sequence>
<reference evidence="3" key="1">
    <citation type="journal article" date="2019" name="Int. J. Syst. Evol. Microbiol.">
        <title>The Global Catalogue of Microorganisms (GCM) 10K type strain sequencing project: providing services to taxonomists for standard genome sequencing and annotation.</title>
        <authorList>
            <consortium name="The Broad Institute Genomics Platform"/>
            <consortium name="The Broad Institute Genome Sequencing Center for Infectious Disease"/>
            <person name="Wu L."/>
            <person name="Ma J."/>
        </authorList>
    </citation>
    <scope>NUCLEOTIDE SEQUENCE [LARGE SCALE GENOMIC DNA]</scope>
    <source>
        <strain evidence="3">JCM 18298</strain>
    </source>
</reference>
<keyword evidence="3" id="KW-1185">Reference proteome</keyword>
<dbReference type="Gene3D" id="3.50.50.60">
    <property type="entry name" value="FAD/NAD(P)-binding domain"/>
    <property type="match status" value="1"/>
</dbReference>
<dbReference type="PANTHER" id="PTHR46865">
    <property type="entry name" value="OXIDOREDUCTASE-RELATED"/>
    <property type="match status" value="1"/>
</dbReference>
<dbReference type="Pfam" id="PF01494">
    <property type="entry name" value="FAD_binding_3"/>
    <property type="match status" value="1"/>
</dbReference>
<evidence type="ECO:0000313" key="2">
    <source>
        <dbReference type="EMBL" id="GAA5042645.1"/>
    </source>
</evidence>